<dbReference type="Proteomes" id="UP000664545">
    <property type="component" value="Unassembled WGS sequence"/>
</dbReference>
<evidence type="ECO:0000313" key="3">
    <source>
        <dbReference type="Proteomes" id="UP000664545"/>
    </source>
</evidence>
<evidence type="ECO:0000259" key="1">
    <source>
        <dbReference type="Pfam" id="PF21778"/>
    </source>
</evidence>
<dbReference type="InterPro" id="IPR049238">
    <property type="entry name" value="DUF6873"/>
</dbReference>
<reference evidence="2" key="1">
    <citation type="submission" date="2021-02" db="EMBL/GenBank/DDBJ databases">
        <title>Abyssanaerobacter marinus gen.nov., sp., nov, anaerobic bacterium isolated from the Onnuri vent field of Indian Ocean and suggestion of Mogibacteriaceae fam. nov., and proposal of reclassification of ambiguous this family's genus member.</title>
        <authorList>
            <person name="Kim Y.J."/>
            <person name="Yang J.-A."/>
        </authorList>
    </citation>
    <scope>NUCLEOTIDE SEQUENCE</scope>
    <source>
        <strain evidence="2">DSM 2634</strain>
    </source>
</reference>
<feature type="domain" description="DUF6873" evidence="1">
    <location>
        <begin position="8"/>
        <end position="214"/>
    </location>
</feature>
<evidence type="ECO:0000313" key="2">
    <source>
        <dbReference type="EMBL" id="MBN7772926.1"/>
    </source>
</evidence>
<keyword evidence="3" id="KW-1185">Reference proteome</keyword>
<comment type="caution">
    <text evidence="2">The sequence shown here is derived from an EMBL/GenBank/DDBJ whole genome shotgun (WGS) entry which is preliminary data.</text>
</comment>
<dbReference type="AlphaFoldDB" id="A0A939D876"/>
<dbReference type="RefSeq" id="WP_206581691.1">
    <property type="nucleotide sequence ID" value="NZ_JAFJZZ010000001.1"/>
</dbReference>
<accession>A0A939D876</accession>
<proteinExistence type="predicted"/>
<organism evidence="2 3">
    <name type="scientific">Clostridium aminobutyricum</name>
    <dbReference type="NCBI Taxonomy" id="33953"/>
    <lineage>
        <taxon>Bacteria</taxon>
        <taxon>Bacillati</taxon>
        <taxon>Bacillota</taxon>
        <taxon>Clostridia</taxon>
        <taxon>Eubacteriales</taxon>
        <taxon>Clostridiaceae</taxon>
        <taxon>Clostridium</taxon>
    </lineage>
</organism>
<sequence length="225" mass="25328">MSTIYLSEHANYILIDYLKSLGHHLIFIRSTDLVYDAVSAHPDIYLCKMGADKRASVFIGDKTQLGFEYPQNIGFNAVCMGHYFIHNLKYTSPELMETARNQGMTFIHVKQGYTKCNTVVVDENAIITSDAGIVKALNPFHMEILLIQSGYVNLPGLPYGFLGGASGRVGNQIVFNGNLEQHPDCKRICEFIESRGLSVHYFREYELEDIGSIIETDSNDSFGYY</sequence>
<name>A0A939D876_CLOAM</name>
<protein>
    <recommendedName>
        <fullName evidence="1">DUF6873 domain-containing protein</fullName>
    </recommendedName>
</protein>
<dbReference type="Pfam" id="PF21778">
    <property type="entry name" value="DUF6873"/>
    <property type="match status" value="1"/>
</dbReference>
<gene>
    <name evidence="2" type="ORF">JYB65_06070</name>
</gene>
<dbReference type="EMBL" id="JAFJZZ010000001">
    <property type="protein sequence ID" value="MBN7772926.1"/>
    <property type="molecule type" value="Genomic_DNA"/>
</dbReference>